<evidence type="ECO:0000313" key="1">
    <source>
        <dbReference type="EMBL" id="VFQ98140.1"/>
    </source>
</evidence>
<reference evidence="1 2" key="1">
    <citation type="submission" date="2018-04" db="EMBL/GenBank/DDBJ databases">
        <authorList>
            <person name="Vogel A."/>
        </authorList>
    </citation>
    <scope>NUCLEOTIDE SEQUENCE [LARGE SCALE GENOMIC DNA]</scope>
</reference>
<sequence>MSSAKAVLGLEKKAGCWKKLKGTGFMLYKLDLFCLQRSFTNLCSEAEHIIGCSIWRAHSDESSMKMNVDASTGLIHDEFKIRKIQIRKD</sequence>
<gene>
    <name evidence="1" type="ORF">CCAM_LOCUS39916</name>
</gene>
<accession>A0A484NAR4</accession>
<dbReference type="AlphaFoldDB" id="A0A484NAR4"/>
<dbReference type="Proteomes" id="UP000595140">
    <property type="component" value="Unassembled WGS sequence"/>
</dbReference>
<name>A0A484NAR4_9ASTE</name>
<proteinExistence type="predicted"/>
<dbReference type="EMBL" id="OOIL02006568">
    <property type="protein sequence ID" value="VFQ98140.1"/>
    <property type="molecule type" value="Genomic_DNA"/>
</dbReference>
<protein>
    <submittedName>
        <fullName evidence="1">Uncharacterized protein</fullName>
    </submittedName>
</protein>
<organism evidence="1 2">
    <name type="scientific">Cuscuta campestris</name>
    <dbReference type="NCBI Taxonomy" id="132261"/>
    <lineage>
        <taxon>Eukaryota</taxon>
        <taxon>Viridiplantae</taxon>
        <taxon>Streptophyta</taxon>
        <taxon>Embryophyta</taxon>
        <taxon>Tracheophyta</taxon>
        <taxon>Spermatophyta</taxon>
        <taxon>Magnoliopsida</taxon>
        <taxon>eudicotyledons</taxon>
        <taxon>Gunneridae</taxon>
        <taxon>Pentapetalae</taxon>
        <taxon>asterids</taxon>
        <taxon>lamiids</taxon>
        <taxon>Solanales</taxon>
        <taxon>Convolvulaceae</taxon>
        <taxon>Cuscuteae</taxon>
        <taxon>Cuscuta</taxon>
        <taxon>Cuscuta subgen. Grammica</taxon>
        <taxon>Cuscuta sect. Cleistogrammica</taxon>
    </lineage>
</organism>
<keyword evidence="2" id="KW-1185">Reference proteome</keyword>
<evidence type="ECO:0000313" key="2">
    <source>
        <dbReference type="Proteomes" id="UP000595140"/>
    </source>
</evidence>